<dbReference type="Proteomes" id="UP000274695">
    <property type="component" value="Unassembled WGS sequence"/>
</dbReference>
<keyword evidence="4 5" id="KW-0472">Membrane</keyword>
<protein>
    <submittedName>
        <fullName evidence="7">DUF1232 domain-containing protein</fullName>
    </submittedName>
</protein>
<keyword evidence="3 5" id="KW-1133">Transmembrane helix</keyword>
<evidence type="ECO:0000256" key="5">
    <source>
        <dbReference type="SAM" id="Phobius"/>
    </source>
</evidence>
<comment type="caution">
    <text evidence="7">The sequence shown here is derived from an EMBL/GenBank/DDBJ whole genome shotgun (WGS) entry which is preliminary data.</text>
</comment>
<accession>A0ABX9W2Z3</accession>
<dbReference type="InterPro" id="IPR010652">
    <property type="entry name" value="DUF1232"/>
</dbReference>
<keyword evidence="8" id="KW-1185">Reference proteome</keyword>
<feature type="transmembrane region" description="Helical" evidence="5">
    <location>
        <begin position="100"/>
        <end position="123"/>
    </location>
</feature>
<organism evidence="7 8">
    <name type="scientific">Zhongshania marina</name>
    <dbReference type="NCBI Taxonomy" id="2304603"/>
    <lineage>
        <taxon>Bacteria</taxon>
        <taxon>Pseudomonadati</taxon>
        <taxon>Pseudomonadota</taxon>
        <taxon>Gammaproteobacteria</taxon>
        <taxon>Cellvibrionales</taxon>
        <taxon>Spongiibacteraceae</taxon>
        <taxon>Zhongshania</taxon>
    </lineage>
</organism>
<proteinExistence type="predicted"/>
<evidence type="ECO:0000259" key="6">
    <source>
        <dbReference type="Pfam" id="PF06803"/>
    </source>
</evidence>
<gene>
    <name evidence="7" type="ORF">D0911_09095</name>
</gene>
<reference evidence="7 8" key="1">
    <citation type="submission" date="2018-10" db="EMBL/GenBank/DDBJ databases">
        <title>Draft genome sequence of Zhongshania sp. DSW25-10.</title>
        <authorList>
            <person name="Oh J."/>
        </authorList>
    </citation>
    <scope>NUCLEOTIDE SEQUENCE [LARGE SCALE GENOMIC DNA]</scope>
    <source>
        <strain evidence="7 8">DSW25-10</strain>
    </source>
</reference>
<comment type="subcellular location">
    <subcellularLocation>
        <location evidence="1">Endomembrane system</location>
        <topology evidence="1">Multi-pass membrane protein</topology>
    </subcellularLocation>
</comment>
<evidence type="ECO:0000313" key="8">
    <source>
        <dbReference type="Proteomes" id="UP000274695"/>
    </source>
</evidence>
<dbReference type="RefSeq" id="WP_123182367.1">
    <property type="nucleotide sequence ID" value="NZ_RHGB01000008.1"/>
</dbReference>
<feature type="transmembrane region" description="Helical" evidence="5">
    <location>
        <begin position="37"/>
        <end position="53"/>
    </location>
</feature>
<name>A0ABX9W2Z3_9GAMM</name>
<evidence type="ECO:0000256" key="3">
    <source>
        <dbReference type="ARBA" id="ARBA00022989"/>
    </source>
</evidence>
<keyword evidence="2 5" id="KW-0812">Transmembrane</keyword>
<evidence type="ECO:0000256" key="2">
    <source>
        <dbReference type="ARBA" id="ARBA00022692"/>
    </source>
</evidence>
<feature type="domain" description="DUF1232" evidence="6">
    <location>
        <begin position="35"/>
        <end position="70"/>
    </location>
</feature>
<evidence type="ECO:0000313" key="7">
    <source>
        <dbReference type="EMBL" id="RNL64559.1"/>
    </source>
</evidence>
<evidence type="ECO:0000256" key="1">
    <source>
        <dbReference type="ARBA" id="ARBA00004127"/>
    </source>
</evidence>
<sequence length="125" mass="14226">MKTLRAHLKRWARLIRQDVYAVWLVARDPRTPLHTKILAFVVGAYAFSPIDLIPDFIPVIGYLDDLLIVPAGIWLVVKMTPKIVIHENRERARLHHPTPISRVAAGVIIGLWLSAIAVSIYLWGY</sequence>
<evidence type="ECO:0000256" key="4">
    <source>
        <dbReference type="ARBA" id="ARBA00023136"/>
    </source>
</evidence>
<dbReference type="Pfam" id="PF06803">
    <property type="entry name" value="DUF1232"/>
    <property type="match status" value="1"/>
</dbReference>
<dbReference type="EMBL" id="RHGB01000008">
    <property type="protein sequence ID" value="RNL64559.1"/>
    <property type="molecule type" value="Genomic_DNA"/>
</dbReference>